<sequence>MVAANFNGPSHRLTFDDAVAIWLRHWAGEYQNRIAASFDVNSARVNEVLKGHRHIGSEDRAREIAARDAA</sequence>
<proteinExistence type="predicted"/>
<organism evidence="1 2">
    <name type="scientific">Brevundimonas pondensis</name>
    <dbReference type="NCBI Taxonomy" id="2774189"/>
    <lineage>
        <taxon>Bacteria</taxon>
        <taxon>Pseudomonadati</taxon>
        <taxon>Pseudomonadota</taxon>
        <taxon>Alphaproteobacteria</taxon>
        <taxon>Caulobacterales</taxon>
        <taxon>Caulobacteraceae</taxon>
        <taxon>Brevundimonas</taxon>
    </lineage>
</organism>
<dbReference type="RefSeq" id="WP_207823969.1">
    <property type="nucleotide sequence ID" value="NZ_CP062006.1"/>
</dbReference>
<accession>A0ABX7SL25</accession>
<keyword evidence="2" id="KW-1185">Reference proteome</keyword>
<evidence type="ECO:0000313" key="2">
    <source>
        <dbReference type="Proteomes" id="UP000663942"/>
    </source>
</evidence>
<protein>
    <submittedName>
        <fullName evidence="1">Uncharacterized protein</fullName>
    </submittedName>
</protein>
<name>A0ABX7SL25_9CAUL</name>
<dbReference type="Proteomes" id="UP000663942">
    <property type="component" value="Chromosome"/>
</dbReference>
<dbReference type="EMBL" id="CP062006">
    <property type="protein sequence ID" value="QTC87530.1"/>
    <property type="molecule type" value="Genomic_DNA"/>
</dbReference>
<evidence type="ECO:0000313" key="1">
    <source>
        <dbReference type="EMBL" id="QTC87530.1"/>
    </source>
</evidence>
<gene>
    <name evidence="1" type="ORF">IFE19_15830</name>
</gene>
<reference evidence="1 2" key="1">
    <citation type="submission" date="2020-09" db="EMBL/GenBank/DDBJ databases">
        <title>Brevundimonas sp. LVF1 isolated from an oligotrophic pond in Goettingen, Germany.</title>
        <authorList>
            <person name="Friedrich I."/>
            <person name="Klassen A."/>
            <person name="Neubauer H."/>
            <person name="Schneider D."/>
            <person name="Hertel R."/>
            <person name="Daniel R."/>
        </authorList>
    </citation>
    <scope>NUCLEOTIDE SEQUENCE [LARGE SCALE GENOMIC DNA]</scope>
    <source>
        <strain evidence="1 2">LVF1</strain>
    </source>
</reference>